<evidence type="ECO:0000313" key="2">
    <source>
        <dbReference type="EMBL" id="CAI0435632.1"/>
    </source>
</evidence>
<proteinExistence type="predicted"/>
<dbReference type="Proteomes" id="UP001154282">
    <property type="component" value="Unassembled WGS sequence"/>
</dbReference>
<dbReference type="EMBL" id="CAMGYJ010000006">
    <property type="protein sequence ID" value="CAI0435632.1"/>
    <property type="molecule type" value="Genomic_DNA"/>
</dbReference>
<feature type="compositionally biased region" description="Pro residues" evidence="1">
    <location>
        <begin position="1"/>
        <end position="10"/>
    </location>
</feature>
<protein>
    <submittedName>
        <fullName evidence="2">Uncharacterized protein</fullName>
    </submittedName>
</protein>
<keyword evidence="3" id="KW-1185">Reference proteome</keyword>
<gene>
    <name evidence="2" type="ORF">LITE_LOCUS24772</name>
</gene>
<feature type="compositionally biased region" description="Polar residues" evidence="1">
    <location>
        <begin position="97"/>
        <end position="115"/>
    </location>
</feature>
<organism evidence="2 3">
    <name type="scientific">Linum tenue</name>
    <dbReference type="NCBI Taxonomy" id="586396"/>
    <lineage>
        <taxon>Eukaryota</taxon>
        <taxon>Viridiplantae</taxon>
        <taxon>Streptophyta</taxon>
        <taxon>Embryophyta</taxon>
        <taxon>Tracheophyta</taxon>
        <taxon>Spermatophyta</taxon>
        <taxon>Magnoliopsida</taxon>
        <taxon>eudicotyledons</taxon>
        <taxon>Gunneridae</taxon>
        <taxon>Pentapetalae</taxon>
        <taxon>rosids</taxon>
        <taxon>fabids</taxon>
        <taxon>Malpighiales</taxon>
        <taxon>Linaceae</taxon>
        <taxon>Linum</taxon>
    </lineage>
</organism>
<comment type="caution">
    <text evidence="2">The sequence shown here is derived from an EMBL/GenBank/DDBJ whole genome shotgun (WGS) entry which is preliminary data.</text>
</comment>
<accession>A0AAV0LNX0</accession>
<feature type="region of interest" description="Disordered" evidence="1">
    <location>
        <begin position="85"/>
        <end position="115"/>
    </location>
</feature>
<evidence type="ECO:0000256" key="1">
    <source>
        <dbReference type="SAM" id="MobiDB-lite"/>
    </source>
</evidence>
<dbReference type="AlphaFoldDB" id="A0AAV0LNX0"/>
<name>A0AAV0LNX0_9ROSI</name>
<sequence>MDSITLPPPCLNTDSVRRNPPRRGRATPMKAPTPIQLEELQPTTILNPPAHPVASQAPPSESLKIFLRIKPVVLATAAASASKLLVKSTRSRAKNAWPQNPTAKKNSEKGQQSAK</sequence>
<reference evidence="2" key="1">
    <citation type="submission" date="2022-08" db="EMBL/GenBank/DDBJ databases">
        <authorList>
            <person name="Gutierrez-Valencia J."/>
        </authorList>
    </citation>
    <scope>NUCLEOTIDE SEQUENCE</scope>
</reference>
<feature type="region of interest" description="Disordered" evidence="1">
    <location>
        <begin position="1"/>
        <end position="35"/>
    </location>
</feature>
<evidence type="ECO:0000313" key="3">
    <source>
        <dbReference type="Proteomes" id="UP001154282"/>
    </source>
</evidence>